<dbReference type="SUPFAM" id="SSF53756">
    <property type="entry name" value="UDP-Glycosyltransferase/glycogen phosphorylase"/>
    <property type="match status" value="2"/>
</dbReference>
<dbReference type="FunFam" id="3.40.50.2000:FF:000064">
    <property type="entry name" value="Glycosyltransferase"/>
    <property type="match status" value="2"/>
</dbReference>
<dbReference type="PANTHER" id="PTHR48047:SF61">
    <property type="entry name" value="OS04G0273600 PROTEIN"/>
    <property type="match status" value="1"/>
</dbReference>
<evidence type="ECO:0000313" key="4">
    <source>
        <dbReference type="EMBL" id="RWR88999.1"/>
    </source>
</evidence>
<dbReference type="OrthoDB" id="5835829at2759"/>
<keyword evidence="2" id="KW-0328">Glycosyltransferase</keyword>
<accession>A0A3S3QSK9</accession>
<dbReference type="Gene3D" id="3.40.50.2000">
    <property type="entry name" value="Glycogen Phosphorylase B"/>
    <property type="match status" value="4"/>
</dbReference>
<dbReference type="InterPro" id="IPR035595">
    <property type="entry name" value="UDP_glycos_trans_CS"/>
</dbReference>
<dbReference type="CDD" id="cd03784">
    <property type="entry name" value="GT1_Gtf-like"/>
    <property type="match status" value="2"/>
</dbReference>
<comment type="caution">
    <text evidence="4">The sequence shown here is derived from an EMBL/GenBank/DDBJ whole genome shotgun (WGS) entry which is preliminary data.</text>
</comment>
<dbReference type="EMBL" id="QPKB01000007">
    <property type="protein sequence ID" value="RWR88999.1"/>
    <property type="molecule type" value="Genomic_DNA"/>
</dbReference>
<protein>
    <submittedName>
        <fullName evidence="4">UDP-glycosyltransferase 92A1</fullName>
    </submittedName>
</protein>
<gene>
    <name evidence="4" type="ORF">CKAN_01804300</name>
</gene>
<dbReference type="Proteomes" id="UP000283530">
    <property type="component" value="Unassembled WGS sequence"/>
</dbReference>
<proteinExistence type="inferred from homology"/>
<evidence type="ECO:0000313" key="5">
    <source>
        <dbReference type="Proteomes" id="UP000283530"/>
    </source>
</evidence>
<dbReference type="PANTHER" id="PTHR48047">
    <property type="entry name" value="GLYCOSYLTRANSFERASE"/>
    <property type="match status" value="1"/>
</dbReference>
<dbReference type="FunFam" id="3.40.50.2000:FF:000103">
    <property type="entry name" value="Glycosyltransferase"/>
    <property type="match status" value="2"/>
</dbReference>
<evidence type="ECO:0000256" key="3">
    <source>
        <dbReference type="ARBA" id="ARBA00022679"/>
    </source>
</evidence>
<keyword evidence="3 4" id="KW-0808">Transferase</keyword>
<keyword evidence="5" id="KW-1185">Reference proteome</keyword>
<organism evidence="4 5">
    <name type="scientific">Cinnamomum micranthum f. kanehirae</name>
    <dbReference type="NCBI Taxonomy" id="337451"/>
    <lineage>
        <taxon>Eukaryota</taxon>
        <taxon>Viridiplantae</taxon>
        <taxon>Streptophyta</taxon>
        <taxon>Embryophyta</taxon>
        <taxon>Tracheophyta</taxon>
        <taxon>Spermatophyta</taxon>
        <taxon>Magnoliopsida</taxon>
        <taxon>Magnoliidae</taxon>
        <taxon>Laurales</taxon>
        <taxon>Lauraceae</taxon>
        <taxon>Cinnamomum</taxon>
    </lineage>
</organism>
<dbReference type="InterPro" id="IPR002213">
    <property type="entry name" value="UDP_glucos_trans"/>
</dbReference>
<reference evidence="4 5" key="1">
    <citation type="journal article" date="2019" name="Nat. Plants">
        <title>Stout camphor tree genome fills gaps in understanding of flowering plant genome evolution.</title>
        <authorList>
            <person name="Chaw S.M."/>
            <person name="Liu Y.C."/>
            <person name="Wu Y.W."/>
            <person name="Wang H.Y."/>
            <person name="Lin C.I."/>
            <person name="Wu C.S."/>
            <person name="Ke H.M."/>
            <person name="Chang L.Y."/>
            <person name="Hsu C.Y."/>
            <person name="Yang H.T."/>
            <person name="Sudianto E."/>
            <person name="Hsu M.H."/>
            <person name="Wu K.P."/>
            <person name="Wang L.N."/>
            <person name="Leebens-Mack J.H."/>
            <person name="Tsai I.J."/>
        </authorList>
    </citation>
    <scope>NUCLEOTIDE SEQUENCE [LARGE SCALE GENOMIC DNA]</scope>
    <source>
        <strain evidence="5">cv. Chaw 1501</strain>
        <tissue evidence="4">Young leaves</tissue>
    </source>
</reference>
<dbReference type="PROSITE" id="PS00375">
    <property type="entry name" value="UDPGT"/>
    <property type="match status" value="2"/>
</dbReference>
<name>A0A3S3QSK9_9MAGN</name>
<sequence length="930" mass="104437">MKIVIIPSMAHFILFPFMGQGHLIPFLALARLLEQRTGHTITIVNTPLNILTLQSMLPPESSIRLATLPFNGPDHGLPPNCESSDTLPNPLFFPRLHKATQTLQPSFDGLISAIAREEDGRQPICIISDFFFGWTVEIARAHGIFHSIFITGGAYGWAICFNVWINLPHSNTDSEDFQLPGFPETLRIQRSQVCRDLKIADGPDSWSRFFRKQMSLSLRSDGFLVNTLEELEKTGLGLFSRMTKGPLWPIGPLRTQGRRRKNSGISKDDCVLWLNLHRTSSVLYVCFGSENTISASQMMELAMGLEESGRAFIWVVRPPLGNDQNGDFRAEWLPEGFEERVAERKQGLLVRQWAPQLEILAHESTGAFLSHCGWNSVLESLSQGIPLMGWPIAADQFYNSKMLEEEVGVCVEIARGNDSEIDKGHVKEVIEMVMGETEKGKKMTRKASEVKEMIEAAIREEEGFNGSSVKAMDAHRMPFLALARLLEQTNRHTITIVNTPLNIPTLQSILPPESTIRLASLPFNAPDHGLPPNCESADTLHYSLYPRLFEATQSLRPSFDQFISTTAREENGRQPICIISDFFFGWTVEIAKAYGIFHTVFITSGVYGCAIDFAIWIHLPHRKTNSDDFPLPGFPETLRIKRSLLSSLLQDADGSDPFSKFFQPQMSFSLRSEGLEYFSRLTNRPLWPIGPLRSQARRRKDSGFSTDDCVSWLNLHRPSSVLFVSFGSLHTISASQMMELAMGLEESGKAFIWAIRPPLGNDFNGEFRAEWLPEGFEERVAERKLGLVVRKWAPQMEILSHESTGAFISHCGWNSVLESLSQGVPIIGWPISGEQLYSSKMLEEEVGVCVEIAKGNCFEIDKGHVKKVIEMVMGETEKGEEMRRKALEIKKMMEAAVREEEGFKGSSVKAMDAFIETVVSARRTTSEPNE</sequence>
<dbReference type="GO" id="GO:0035251">
    <property type="term" value="F:UDP-glucosyltransferase activity"/>
    <property type="evidence" value="ECO:0007669"/>
    <property type="project" value="TreeGrafter"/>
</dbReference>
<comment type="similarity">
    <text evidence="1">Belongs to the UDP-glycosyltransferase family.</text>
</comment>
<dbReference type="Pfam" id="PF00201">
    <property type="entry name" value="UDPGT"/>
    <property type="match status" value="2"/>
</dbReference>
<evidence type="ECO:0000256" key="2">
    <source>
        <dbReference type="ARBA" id="ARBA00022676"/>
    </source>
</evidence>
<dbReference type="AlphaFoldDB" id="A0A3S3QSK9"/>
<evidence type="ECO:0000256" key="1">
    <source>
        <dbReference type="ARBA" id="ARBA00009995"/>
    </source>
</evidence>